<protein>
    <submittedName>
        <fullName evidence="1">Ribosomal-protein-alanine N-acetyltransferase</fullName>
    </submittedName>
</protein>
<keyword evidence="2" id="KW-1185">Reference proteome</keyword>
<dbReference type="STRING" id="1527.SAMN04489757_1308"/>
<evidence type="ECO:0000313" key="1">
    <source>
        <dbReference type="EMBL" id="SFO47911.1"/>
    </source>
</evidence>
<dbReference type="GO" id="GO:0016740">
    <property type="term" value="F:transferase activity"/>
    <property type="evidence" value="ECO:0007669"/>
    <property type="project" value="UniProtKB-KW"/>
</dbReference>
<proteinExistence type="predicted"/>
<dbReference type="AlphaFoldDB" id="A0A1I5HJ72"/>
<evidence type="ECO:0000313" key="2">
    <source>
        <dbReference type="Proteomes" id="UP000198806"/>
    </source>
</evidence>
<dbReference type="Proteomes" id="UP000198806">
    <property type="component" value="Unassembled WGS sequence"/>
</dbReference>
<gene>
    <name evidence="1" type="ORF">SAMN04489757_1308</name>
</gene>
<dbReference type="RefSeq" id="WP_242961015.1">
    <property type="nucleotide sequence ID" value="NZ_BAABFM010000011.1"/>
</dbReference>
<keyword evidence="1" id="KW-0808">Transferase</keyword>
<sequence length="88" mass="10241">MERNMSALSGVKSKDIKLIDMYCNVCGKKIKTKNGILEEDVFEASKEWGYFSKKDLEVHKFNICEECYEELISTFKIPIKVIDKKEVL</sequence>
<reference evidence="1 2" key="1">
    <citation type="submission" date="2016-10" db="EMBL/GenBank/DDBJ databases">
        <authorList>
            <person name="de Groot N.N."/>
        </authorList>
    </citation>
    <scope>NUCLEOTIDE SEQUENCE [LARGE SCALE GENOMIC DNA]</scope>
    <source>
        <strain evidence="1 2">DSM 1283</strain>
    </source>
</reference>
<dbReference type="EMBL" id="FOWD01000030">
    <property type="protein sequence ID" value="SFO47911.1"/>
    <property type="molecule type" value="Genomic_DNA"/>
</dbReference>
<name>A0A1I5HJ72_9FIRM</name>
<organism evidence="1 2">
    <name type="scientific">Anaerocolumna aminovalerica</name>
    <dbReference type="NCBI Taxonomy" id="1527"/>
    <lineage>
        <taxon>Bacteria</taxon>
        <taxon>Bacillati</taxon>
        <taxon>Bacillota</taxon>
        <taxon>Clostridia</taxon>
        <taxon>Lachnospirales</taxon>
        <taxon>Lachnospiraceae</taxon>
        <taxon>Anaerocolumna</taxon>
    </lineage>
</organism>
<accession>A0A1I5HJ72</accession>